<evidence type="ECO:0000256" key="1">
    <source>
        <dbReference type="PROSITE-ProRule" id="PRU00023"/>
    </source>
</evidence>
<keyword evidence="3" id="KW-1185">Reference proteome</keyword>
<comment type="caution">
    <text evidence="2">The sequence shown here is derived from an EMBL/GenBank/DDBJ whole genome shotgun (WGS) entry which is preliminary data.</text>
</comment>
<gene>
    <name evidence="2" type="ORF">B0T10DRAFT_520092</name>
</gene>
<dbReference type="PROSITE" id="PS50297">
    <property type="entry name" value="ANK_REP_REGION"/>
    <property type="match status" value="3"/>
</dbReference>
<feature type="repeat" description="ANK" evidence="1">
    <location>
        <begin position="176"/>
        <end position="208"/>
    </location>
</feature>
<dbReference type="PROSITE" id="PS50088">
    <property type="entry name" value="ANK_REPEAT"/>
    <property type="match status" value="3"/>
</dbReference>
<dbReference type="AlphaFoldDB" id="A0A9P8VTZ2"/>
<dbReference type="SMART" id="SM00248">
    <property type="entry name" value="ANK"/>
    <property type="match status" value="4"/>
</dbReference>
<evidence type="ECO:0000313" key="3">
    <source>
        <dbReference type="Proteomes" id="UP000777438"/>
    </source>
</evidence>
<dbReference type="EMBL" id="JAGPYM010000029">
    <property type="protein sequence ID" value="KAH6879454.1"/>
    <property type="molecule type" value="Genomic_DNA"/>
</dbReference>
<dbReference type="InterPro" id="IPR036770">
    <property type="entry name" value="Ankyrin_rpt-contain_sf"/>
</dbReference>
<dbReference type="SUPFAM" id="SSF48403">
    <property type="entry name" value="Ankyrin repeat"/>
    <property type="match status" value="1"/>
</dbReference>
<dbReference type="InterPro" id="IPR002110">
    <property type="entry name" value="Ankyrin_rpt"/>
</dbReference>
<proteinExistence type="predicted"/>
<dbReference type="OrthoDB" id="4772757at2759"/>
<accession>A0A9P8VTZ2</accession>
<protein>
    <submittedName>
        <fullName evidence="2">Ankyrin repeat-containing domain protein</fullName>
    </submittedName>
</protein>
<dbReference type="Pfam" id="PF12796">
    <property type="entry name" value="Ank_2"/>
    <property type="match status" value="1"/>
</dbReference>
<evidence type="ECO:0000313" key="2">
    <source>
        <dbReference type="EMBL" id="KAH6879454.1"/>
    </source>
</evidence>
<sequence>MSGRLGTSNERVIPMLGYDHRQVCKHPSLTSRGMRMIISELRDVADREGRETMNSLPLVPAARPSNRLAINASAQSVQNDGLLREAASGNLAAVKRFIDNGADIDTHNHKLQTPLHLACQHGHVATGLLLCDKGANVSKVDEQGAQPLHAAASRGDHSLVLRILENGGDPNAGDRNGLTPLHRAADLGDEATVQHLLGNGADSWIRSNSNELPIRVARKASQWGVVRMLQQQKESVQEVRIADTCHLDQPQELTYPKGIDRISSCSRSRWVTH</sequence>
<organism evidence="2 3">
    <name type="scientific">Thelonectria olida</name>
    <dbReference type="NCBI Taxonomy" id="1576542"/>
    <lineage>
        <taxon>Eukaryota</taxon>
        <taxon>Fungi</taxon>
        <taxon>Dikarya</taxon>
        <taxon>Ascomycota</taxon>
        <taxon>Pezizomycotina</taxon>
        <taxon>Sordariomycetes</taxon>
        <taxon>Hypocreomycetidae</taxon>
        <taxon>Hypocreales</taxon>
        <taxon>Nectriaceae</taxon>
        <taxon>Thelonectria</taxon>
    </lineage>
</organism>
<dbReference type="Proteomes" id="UP000777438">
    <property type="component" value="Unassembled WGS sequence"/>
</dbReference>
<dbReference type="PANTHER" id="PTHR22677:SF4">
    <property type="entry name" value="USHER SYNDROME TYPE-1G PROTEIN-LIKE PROTEIN"/>
    <property type="match status" value="1"/>
</dbReference>
<reference evidence="2 3" key="1">
    <citation type="journal article" date="2021" name="Nat. Commun.">
        <title>Genetic determinants of endophytism in the Arabidopsis root mycobiome.</title>
        <authorList>
            <person name="Mesny F."/>
            <person name="Miyauchi S."/>
            <person name="Thiergart T."/>
            <person name="Pickel B."/>
            <person name="Atanasova L."/>
            <person name="Karlsson M."/>
            <person name="Huettel B."/>
            <person name="Barry K.W."/>
            <person name="Haridas S."/>
            <person name="Chen C."/>
            <person name="Bauer D."/>
            <person name="Andreopoulos W."/>
            <person name="Pangilinan J."/>
            <person name="LaButti K."/>
            <person name="Riley R."/>
            <person name="Lipzen A."/>
            <person name="Clum A."/>
            <person name="Drula E."/>
            <person name="Henrissat B."/>
            <person name="Kohler A."/>
            <person name="Grigoriev I.V."/>
            <person name="Martin F.M."/>
            <person name="Hacquard S."/>
        </authorList>
    </citation>
    <scope>NUCLEOTIDE SEQUENCE [LARGE SCALE GENOMIC DNA]</scope>
    <source>
        <strain evidence="2 3">MPI-CAGE-CH-0241</strain>
    </source>
</reference>
<dbReference type="PANTHER" id="PTHR22677">
    <property type="entry name" value="ANKYRIN REPEAT DOMAIN-CONTAINING PROTEIN 60"/>
    <property type="match status" value="1"/>
</dbReference>
<dbReference type="InterPro" id="IPR039323">
    <property type="entry name" value="ANKRD_45/46/60"/>
</dbReference>
<name>A0A9P8VTZ2_9HYPO</name>
<feature type="repeat" description="ANK" evidence="1">
    <location>
        <begin position="110"/>
        <end position="142"/>
    </location>
</feature>
<feature type="repeat" description="ANK" evidence="1">
    <location>
        <begin position="143"/>
        <end position="175"/>
    </location>
</feature>
<keyword evidence="1" id="KW-0040">ANK repeat</keyword>
<dbReference type="Pfam" id="PF00023">
    <property type="entry name" value="Ank"/>
    <property type="match status" value="1"/>
</dbReference>
<dbReference type="Gene3D" id="1.25.40.20">
    <property type="entry name" value="Ankyrin repeat-containing domain"/>
    <property type="match status" value="1"/>
</dbReference>